<name>A0A3P5X3B6_9RHOB</name>
<keyword evidence="10" id="KW-0067">ATP-binding</keyword>
<dbReference type="GO" id="GO:0005524">
    <property type="term" value="F:ATP binding"/>
    <property type="evidence" value="ECO:0007669"/>
    <property type="project" value="UniProtKB-KW"/>
</dbReference>
<dbReference type="InterPro" id="IPR014729">
    <property type="entry name" value="Rossmann-like_a/b/a_fold"/>
</dbReference>
<comment type="pathway">
    <text evidence="1">Cofactor biosynthesis; FAD biosynthesis; FAD from FMN: step 1/1.</text>
</comment>
<evidence type="ECO:0000313" key="14">
    <source>
        <dbReference type="Proteomes" id="UP000277498"/>
    </source>
</evidence>
<evidence type="ECO:0000256" key="2">
    <source>
        <dbReference type="ARBA" id="ARBA00010214"/>
    </source>
</evidence>
<evidence type="ECO:0000256" key="6">
    <source>
        <dbReference type="ARBA" id="ARBA00022679"/>
    </source>
</evidence>
<evidence type="ECO:0000256" key="1">
    <source>
        <dbReference type="ARBA" id="ARBA00004726"/>
    </source>
</evidence>
<evidence type="ECO:0000256" key="8">
    <source>
        <dbReference type="ARBA" id="ARBA00022741"/>
    </source>
</evidence>
<dbReference type="SUPFAM" id="SSF52374">
    <property type="entry name" value="Nucleotidylyl transferase"/>
    <property type="match status" value="1"/>
</dbReference>
<evidence type="ECO:0000256" key="10">
    <source>
        <dbReference type="ARBA" id="ARBA00022840"/>
    </source>
</evidence>
<dbReference type="EC" id="2.7.7.2" evidence="3"/>
<keyword evidence="8" id="KW-0547">Nucleotide-binding</keyword>
<gene>
    <name evidence="13" type="primary">ribF_1</name>
    <name evidence="13" type="ORF">XINFAN_00834</name>
</gene>
<dbReference type="InterPro" id="IPR015864">
    <property type="entry name" value="FAD_synthase"/>
</dbReference>
<sequence length="209" mass="22363">MGLDFSGQKVRIVTDRQIALPASIIAIGAFDGVHRGHQDLIRTAVTAAHDQGLPAVIWTFDPPPKVHFGRATQLCPLSEKLSRIAALGPDYIVVAPFTALYASRSPEDFIADLARINPVGIHVGADFRFGARQAGDVSLLAQHFPLVEAQATCCCAGETISSSRIRALRAAGEIDAAHALLGGPTPWQIMGAAWATADMRHAEEHDVWN</sequence>
<dbReference type="GO" id="GO:0009398">
    <property type="term" value="P:FMN biosynthetic process"/>
    <property type="evidence" value="ECO:0007669"/>
    <property type="project" value="TreeGrafter"/>
</dbReference>
<keyword evidence="6" id="KW-0808">Transferase</keyword>
<evidence type="ECO:0000256" key="11">
    <source>
        <dbReference type="ARBA" id="ARBA00049494"/>
    </source>
</evidence>
<dbReference type="InterPro" id="IPR023468">
    <property type="entry name" value="Riboflavin_kinase"/>
</dbReference>
<organism evidence="13 14">
    <name type="scientific">Pseudogemmobacter humi</name>
    <dbReference type="NCBI Taxonomy" id="2483812"/>
    <lineage>
        <taxon>Bacteria</taxon>
        <taxon>Pseudomonadati</taxon>
        <taxon>Pseudomonadota</taxon>
        <taxon>Alphaproteobacteria</taxon>
        <taxon>Rhodobacterales</taxon>
        <taxon>Paracoccaceae</taxon>
        <taxon>Pseudogemmobacter</taxon>
    </lineage>
</organism>
<evidence type="ECO:0000313" key="13">
    <source>
        <dbReference type="EMBL" id="VDC22647.1"/>
    </source>
</evidence>
<keyword evidence="7" id="KW-0548">Nucleotidyltransferase</keyword>
<keyword evidence="5" id="KW-0288">FMN</keyword>
<dbReference type="PANTHER" id="PTHR22749:SF6">
    <property type="entry name" value="RIBOFLAVIN KINASE"/>
    <property type="match status" value="1"/>
</dbReference>
<dbReference type="AlphaFoldDB" id="A0A3P5X3B6"/>
<evidence type="ECO:0000259" key="12">
    <source>
        <dbReference type="Pfam" id="PF06574"/>
    </source>
</evidence>
<comment type="similarity">
    <text evidence="2">Belongs to the RibF family.</text>
</comment>
<reference evidence="13 14" key="1">
    <citation type="submission" date="2018-11" db="EMBL/GenBank/DDBJ databases">
        <authorList>
            <person name="Criscuolo A."/>
        </authorList>
    </citation>
    <scope>NUCLEOTIDE SEQUENCE [LARGE SCALE GENOMIC DNA]</scope>
    <source>
        <strain evidence="13">ACIP111625</strain>
    </source>
</reference>
<evidence type="ECO:0000256" key="7">
    <source>
        <dbReference type="ARBA" id="ARBA00022695"/>
    </source>
</evidence>
<dbReference type="GO" id="GO:0009231">
    <property type="term" value="P:riboflavin biosynthetic process"/>
    <property type="evidence" value="ECO:0007669"/>
    <property type="project" value="InterPro"/>
</dbReference>
<keyword evidence="14" id="KW-1185">Reference proteome</keyword>
<evidence type="ECO:0000256" key="4">
    <source>
        <dbReference type="ARBA" id="ARBA00022630"/>
    </source>
</evidence>
<keyword evidence="9" id="KW-0274">FAD</keyword>
<dbReference type="Pfam" id="PF06574">
    <property type="entry name" value="FAD_syn"/>
    <property type="match status" value="1"/>
</dbReference>
<protein>
    <recommendedName>
        <fullName evidence="3">FAD synthase</fullName>
        <ecNumber evidence="3">2.7.7.2</ecNumber>
    </recommendedName>
</protein>
<dbReference type="GO" id="GO:0003919">
    <property type="term" value="F:FMN adenylyltransferase activity"/>
    <property type="evidence" value="ECO:0007669"/>
    <property type="project" value="UniProtKB-EC"/>
</dbReference>
<dbReference type="OrthoDB" id="9803667at2"/>
<dbReference type="RefSeq" id="WP_124085263.1">
    <property type="nucleotide sequence ID" value="NZ_UXAW01000045.1"/>
</dbReference>
<comment type="catalytic activity">
    <reaction evidence="11">
        <text>FMN + ATP + H(+) = FAD + diphosphate</text>
        <dbReference type="Rhea" id="RHEA:17237"/>
        <dbReference type="ChEBI" id="CHEBI:15378"/>
        <dbReference type="ChEBI" id="CHEBI:30616"/>
        <dbReference type="ChEBI" id="CHEBI:33019"/>
        <dbReference type="ChEBI" id="CHEBI:57692"/>
        <dbReference type="ChEBI" id="CHEBI:58210"/>
        <dbReference type="EC" id="2.7.7.2"/>
    </reaction>
</comment>
<dbReference type="PANTHER" id="PTHR22749">
    <property type="entry name" value="RIBOFLAVIN KINASE/FMN ADENYLYLTRANSFERASE"/>
    <property type="match status" value="1"/>
</dbReference>
<dbReference type="EMBL" id="UXAW01000045">
    <property type="protein sequence ID" value="VDC22647.1"/>
    <property type="molecule type" value="Genomic_DNA"/>
</dbReference>
<dbReference type="Proteomes" id="UP000277498">
    <property type="component" value="Unassembled WGS sequence"/>
</dbReference>
<dbReference type="GO" id="GO:0006747">
    <property type="term" value="P:FAD biosynthetic process"/>
    <property type="evidence" value="ECO:0007669"/>
    <property type="project" value="UniProtKB-UniPathway"/>
</dbReference>
<accession>A0A3P5X3B6</accession>
<dbReference type="GO" id="GO:0008531">
    <property type="term" value="F:riboflavin kinase activity"/>
    <property type="evidence" value="ECO:0007669"/>
    <property type="project" value="TreeGrafter"/>
</dbReference>
<dbReference type="CDD" id="cd02064">
    <property type="entry name" value="FAD_synthetase_N"/>
    <property type="match status" value="1"/>
</dbReference>
<proteinExistence type="inferred from homology"/>
<dbReference type="UniPathway" id="UPA00277">
    <property type="reaction ID" value="UER00407"/>
</dbReference>
<keyword evidence="4" id="KW-0285">Flavoprotein</keyword>
<dbReference type="Gene3D" id="3.40.50.620">
    <property type="entry name" value="HUPs"/>
    <property type="match status" value="1"/>
</dbReference>
<feature type="domain" description="FAD synthetase" evidence="12">
    <location>
        <begin position="22"/>
        <end position="163"/>
    </location>
</feature>
<evidence type="ECO:0000256" key="5">
    <source>
        <dbReference type="ARBA" id="ARBA00022643"/>
    </source>
</evidence>
<evidence type="ECO:0000256" key="9">
    <source>
        <dbReference type="ARBA" id="ARBA00022827"/>
    </source>
</evidence>
<evidence type="ECO:0000256" key="3">
    <source>
        <dbReference type="ARBA" id="ARBA00012393"/>
    </source>
</evidence>